<feature type="compositionally biased region" description="Low complexity" evidence="2">
    <location>
        <begin position="1"/>
        <end position="13"/>
    </location>
</feature>
<proteinExistence type="predicted"/>
<keyword evidence="1" id="KW-0175">Coiled coil</keyword>
<sequence length="615" mass="66612">MTNSPSPTITTTTKKNEPIKRKPPSTQQLTSTDMDRGMTSTESNASSNANSKINPYALASLVSIPPKTINSQSINHQSSSTPVPSSKKPIKSIPFHINAQIHSNIDLTTNNSLELKIQLQSVTKENDNLKKILVKLNREINNLKLLKIENETERLRKSTLSKESLLKPNANKIKRQSPEAVTHSNTKKIPYTRSKSTSHSPAVVGPVPVIKQQKSLSTKGRSQSTSDVLDLPPFPTIDDIEITATSNASLPQTTGLTTTELKKLLGDTKSIDPISISYNMETKRHKSNKMSSRSNSETAIPKISTTDDLSFLDMPSISNNNDMDIDDTKIEDSLYKKNIKPLGGSTAGTVGLNSLIGLGTKTIFNNQDTNNSSGVYMSPKDILLNPTFTNGSKLQKNLHVTNSNSKTKKTRESNKHVKTELEDEILSAVEAVTLSNSNNTAAAAPSNDDSFIKDIESLVTAGILSNPSKCKLTSSSSSAVKNESIPDTIPLDFSATSLLSLNLVGNNNNNGGTSIPSSTGAVASGPTHLIELLDTCAFCSGPAPCTCYENLNDWKTNASLGAQALNLGISNFDQKTQQKHQQHRPSKSNSIEDKKLDDVLFSDFKFDDNDDILMS</sequence>
<evidence type="ECO:0000256" key="2">
    <source>
        <dbReference type="SAM" id="MobiDB-lite"/>
    </source>
</evidence>
<gene>
    <name evidence="3" type="ORF">Cboi02_000269200</name>
</gene>
<dbReference type="AlphaFoldDB" id="A0A9W6SYE2"/>
<evidence type="ECO:0000256" key="1">
    <source>
        <dbReference type="SAM" id="Coils"/>
    </source>
</evidence>
<accession>A0A9W6SYE2</accession>
<organism evidence="3 4">
    <name type="scientific">Candida boidinii</name>
    <name type="common">Yeast</name>
    <dbReference type="NCBI Taxonomy" id="5477"/>
    <lineage>
        <taxon>Eukaryota</taxon>
        <taxon>Fungi</taxon>
        <taxon>Dikarya</taxon>
        <taxon>Ascomycota</taxon>
        <taxon>Saccharomycotina</taxon>
        <taxon>Pichiomycetes</taxon>
        <taxon>Pichiales</taxon>
        <taxon>Pichiaceae</taxon>
        <taxon>Ogataea</taxon>
        <taxon>Ogataea/Candida clade</taxon>
    </lineage>
</organism>
<reference evidence="3" key="1">
    <citation type="submission" date="2023-04" db="EMBL/GenBank/DDBJ databases">
        <title>Candida boidinii NBRC 10035.</title>
        <authorList>
            <person name="Ichikawa N."/>
            <person name="Sato H."/>
            <person name="Tonouchi N."/>
        </authorList>
    </citation>
    <scope>NUCLEOTIDE SEQUENCE</scope>
    <source>
        <strain evidence="3">NBRC 10035</strain>
    </source>
</reference>
<feature type="compositionally biased region" description="Polar residues" evidence="2">
    <location>
        <begin position="24"/>
        <end position="42"/>
    </location>
</feature>
<evidence type="ECO:0000313" key="4">
    <source>
        <dbReference type="Proteomes" id="UP001165120"/>
    </source>
</evidence>
<name>A0A9W6SYE2_CANBO</name>
<keyword evidence="4" id="KW-1185">Reference proteome</keyword>
<feature type="coiled-coil region" evidence="1">
    <location>
        <begin position="119"/>
        <end position="153"/>
    </location>
</feature>
<protein>
    <submittedName>
        <fullName evidence="3">Unnamed protein product</fullName>
    </submittedName>
</protein>
<dbReference type="EMBL" id="BSXN01000834">
    <property type="protein sequence ID" value="GME70003.1"/>
    <property type="molecule type" value="Genomic_DNA"/>
</dbReference>
<comment type="caution">
    <text evidence="3">The sequence shown here is derived from an EMBL/GenBank/DDBJ whole genome shotgun (WGS) entry which is preliminary data.</text>
</comment>
<feature type="compositionally biased region" description="Polar residues" evidence="2">
    <location>
        <begin position="212"/>
        <end position="227"/>
    </location>
</feature>
<feature type="region of interest" description="Disordered" evidence="2">
    <location>
        <begin position="157"/>
        <end position="232"/>
    </location>
</feature>
<evidence type="ECO:0000313" key="3">
    <source>
        <dbReference type="EMBL" id="GME70003.1"/>
    </source>
</evidence>
<feature type="region of interest" description="Disordered" evidence="2">
    <location>
        <begin position="1"/>
        <end position="51"/>
    </location>
</feature>
<feature type="region of interest" description="Disordered" evidence="2">
    <location>
        <begin position="69"/>
        <end position="88"/>
    </location>
</feature>
<dbReference type="Proteomes" id="UP001165120">
    <property type="component" value="Unassembled WGS sequence"/>
</dbReference>